<feature type="region of interest" description="Disordered" evidence="2">
    <location>
        <begin position="3630"/>
        <end position="3683"/>
    </location>
</feature>
<feature type="region of interest" description="Disordered" evidence="2">
    <location>
        <begin position="728"/>
        <end position="751"/>
    </location>
</feature>
<feature type="compositionally biased region" description="Basic and acidic residues" evidence="2">
    <location>
        <begin position="696"/>
        <end position="712"/>
    </location>
</feature>
<feature type="transmembrane region" description="Helical" evidence="3">
    <location>
        <begin position="2341"/>
        <end position="2374"/>
    </location>
</feature>
<feature type="region of interest" description="Disordered" evidence="2">
    <location>
        <begin position="29"/>
        <end position="88"/>
    </location>
</feature>
<feature type="domain" description="EF-hand" evidence="4">
    <location>
        <begin position="2644"/>
        <end position="2679"/>
    </location>
</feature>
<dbReference type="PROSITE" id="PS50222">
    <property type="entry name" value="EF_HAND_2"/>
    <property type="match status" value="2"/>
</dbReference>
<feature type="compositionally biased region" description="Acidic residues" evidence="2">
    <location>
        <begin position="66"/>
        <end position="88"/>
    </location>
</feature>
<feature type="region of interest" description="Disordered" evidence="2">
    <location>
        <begin position="2157"/>
        <end position="2179"/>
    </location>
</feature>
<accession>A0A9D5DIG8</accession>
<keyword evidence="3 5" id="KW-0812">Transmembrane</keyword>
<feature type="transmembrane region" description="Helical" evidence="3">
    <location>
        <begin position="2294"/>
        <end position="2320"/>
    </location>
</feature>
<sequence length="4583" mass="503154">IINSDYLDVERELINGRLLNSDNYESRVFSRYGQSPGQSGGGPREGGPGGAWADNSEGEQERESFEDCEEDSESEELDSEDEAFDEDEGSRELLMLLKSRARSKRVHRREMISLPSSEFLVIREFPISFGIPVIMLQKLNVRPILFLWLFLLLSVIYLVSVFFDEYIINDVIPLYPLDSVFESKSEQLGGFVPSFLRSKNSTAPSGGGAAFAGRSSSARWVFPLFGIGQDSESSRTTIYRPLNVTLDVKHCHVQFLNSSTDLSYIKVRSWRLFSKSHMYSGSSGRYRIPSKRKDEFEYVCSHGAFLWILKRYILPWERYGNVNIKGISWRDYKEYCDSSSRPWSFLNDSNLSIKLHQSNTGDYFQCSISFFLASMFQFDELSLKFVPSSSYMRVSSSVPIRSRSSFHLEALHGTFDLRDIYSPNISVTLSDGWASLSLPGLEGSEERSVFIESRGAPIYINSRAPMVIAMPVRIAELAVLRAEHVKVHLENRPSVFDGHGYYKSASVVATLSPDSLFLEGRLSGSLISTKVTIQGSIPPVYVSVHSKYQPGQDLSGFSDELNTWSGRHQWKDPHLLAFSKARFGGFSKWLQEDLASPWVLYVNILGNGDYPRGTWKAVSSRAFIRDPYALVLLSGGLLMPRIYTLYVHVLGLKCMAPTGHSDLEDLDVINVDYNPGVVGGGGESGSAAAAVGLQGRRNESDPGVSDEGKGAPERVGILANVTERISRMIGTEGPSGGGDKGRSRGSGEGGRLSELRRLLGGRSGARWLFGNLRESVYFDDSVGEDDYAGQDSVVHEDVASIRSIGDVGNYIGKSSRMKACESSVTESIFSVINKAIAETAQQPSVIVWTQSEDEESRIYSSDLGLAGSVGLGMFERNIFSVSRWVARKLRDQLRRAFRLLTSALALFESVIFPGWLIPGWSRLSKKILKSSMLAEDDLVSNPEALADQLGQTLEQYIFTAENDAILKDLVTANDLQGYIVSLSLNILCAILVAAAAMWVLYHYVFPWFLTGIREMQLVSTASHRLNHDFRTSEAAEWIVMVSTIQWPHFGLLLRWNQRQKRRDNEKLCIYIKQVESLSHGGGGGADGSGASGPGLSEFFLYVPANEASLTTHLGRNQQELFVPMKYSDKCIFEVTMPYELISDQKYRLRILRISSSGHIIEQSNWSNEIIPGNKMKFVDFPLLFLRRFLPKKRSSLNLFIDKNTDHYSPFGIPFYFRDIEIIIFDALGGKKKKRGSMSQEDIFDDGLEGPDGGDQPGPPEETAKFPHGRDAERRLERSFTGQSLTRIPSACRDLHAPQAGACNSSGATLGGLPRILDSEVNVREEQPEARGNRKYVLVARLVRDLPGAGGGGGALAGASGSSERVSENYTSGGAMAEGRSAGRLGGLHASGAGEEEDGFAYLRSYTFKNKSFDLDKVRIEGCLESVDLFGSISGGARGSAGSAGGSEVGAGDNVYILRNRVRRGSGREGSRLSIGGIGGFGRSEGCGVAGLVGSSLYLEQSLISQKRILFELQEADSGQVVANGGVKCSRLVEIAWRSLVNDGNLEDSFEADITGMHERDCDDVVHGRRAHTKMGYSSEDQENDIIQVHDTISNNTISINKFVDVSIKLYYVEGGQWGELSMLLDRSFWVQYLRHDLSEDIIIDSGQVHNVESLDIEMVTKSSSESAGCQELHHSPNSIIISQRSVAGSSVREAAGPSATKPRFVNDTPGRIIVNGSDTQLSWVWRELKKDSSSYIPKKLHLHLFDHYTDTHLSSLHGDRSIPNTGNFAWSVDVPFISQRSSSRDVYLVMAVSKDDIPSNVTIQGKVFVPRGAGSQESSGSSMSSKQIIVAVSNSFKVIRLTTLSEFELLYATFCRTFGLEMEVVTYNDLNKYGFLVSPSSLRVCENVRKPIPTEVHQRGTYCPGQFMISAKAMAVTTGSKYVPRGEDKEMENCIFLKSQRRSIDVIENCTLNYSTYWWSSSPDRFLLRNGIILDTSIFLPLTIKVISCLRIDSAMLFLRGFSLSRLAAWVRELSARLRRFRCFGSRAEVPSRGSEEVKTINISSGLLVHSNYSTVFRRKSTWRSSKFKSWRTILSFIYSTKEGRESRLRARERNSISKSRQRWSKALISLKVAQLRHSSANLVRSLRSGLASSPVIDGSVNSMRSSNCEYTELEAVSSWGRDKESEQPGSTQTHDEASEGLGRISGYDIGYGGILVPIYIAKIKQRQELVHEIWYTFQFSVLPMVLNVMIYGFQISLLSVFPVTCIVLTLVYNYLSTLSISVPHSHISSSYFSDIVYNPTWEFFISLPFPVPYLLISSVLHLLIIHTTFIASSSSLSSTSSRRQDGRAEDSGAGRSLRRYWVSLLILFEEIGMFVTLFSMFLTLLAVSMFLLWFLLGSLINSDNILPYVVMLLALGFVIVSLWNNFSSSRGIVDRFIAENLQSLISIALGHWFEATNQTFTSNSNSADPNDLRAAVSEQLHCEITNNKHLWARAMLSSARGRHAPRDRGETAASGLASGNKQILRDFLDGSMELKHSTKMRSFGSKLPIADYCSLYCSKWEYLKISPASPKNLFGVSSNGDIVGVQETLRMYYGMKLATVKDVISENDKVDSLLEGFDVALLQDGVKYGPRFGYKVEDYLHLETWYKCAIVKVPIFPPSEALSDEAKVKLIFDFFDMDEDGFLNREEFLYWVVNLHYDRFLQNGLNTRYQDIIDQFNSLCNTNVDTQQGFSVDDIIILYSLYPGNLDLDYEKVIPIRGGADENEGDKPGTGQPYDQFSFDRGGAEDKGGTQDGGGMDEEEYDDEFSEDIFTVSSGSGARTGFKSKIDQRGYLWIDLLSSSYEQAAKGPGGGAQLGKVVNDSDIGVILGDLSNLKLCSIHASGRPALGGAFDGAGAGGGLGARGRGSGLRGGVSNSSKHTKFQLLREVNVQKLKYIFTFATRNLRTPDIDTALRDVHSLAYKVFDAQVALLIPIFGKRNVLTFGGSHSPLGDDWGLLCNGSVGPKGGGYDEYALSGSYSMLEKQGNSLLDVARHGFSGRGFGASSSTWNMNSSGSGFMSVCMPGGAAGPGVSGTWNSGTLGADSSMGIRGQTGTGRGSDDTTKFLQLMRILHNEIRQDIWILFNHIIGRLFDKSRVKKGADHFLDIVYPKLIRRKAARIVNIFYGPSLSELSLSIHDYFVSAPPKTAAQVVDALKEYRVENQRNVKDTLEIISLSQGNASLQFQVSLITKALYALSVLKDTDVEMLTVDIPWRRSHTLITEEVLILPRNHQGMKVILGAIQTVLRRATSITGSRSGGGYASDLAGGGGSVHHREVKTSVEVFHSALVDSKLSEINGIVAGSGGGTGSGEGDGANGLGISSGSGTSEFSETTLEQVIQVIVSQYLWMDAFIFLIRLCGINLSTDRLPSVTYDNSVSLTNLNYIEERNLQHVKSVFTKLSNGSGFLPVELSDLALQTLTERCLNFSGLLVSLHFLGLISNNMLLMGSGSPLDRLSELGLGQNINVFHIHKNTSFNSIVSSSLHGGLGPHLAGGSGSPGDASGNKLPGGGSGDQGIGNLDDIGFGFQGTAEGGEALLSGSSFGGVLNKMIPERCSNYGELLDWTLLGSIKGVPDDVVKDFHKIAVLRCGFIGRSQLHEYIQDHKRLYIHRTEAAGAGPVSPRDERRPQMEQTRPVLYARSQSSNCGRTSEAGAKEGGSSVMSVGSIRRKSRNQESYFEQMTGSSNKVVDFNISFDIFDTTLTALGFSSHKLQSYILWLLLCLNLNLATVRPFVNASAARDFIITVYLQPIYKNGAGEDYMGSGCVGGKKATAGGAGSQAPGVHACMPGSGGPGGGAIGSVGGTGNSNGTVYGESGFLAEGLNVSGCGMLGGTFKSSLYEVGGSGSHFDAQDVQSYRGYFTHEMLRRFLALAKISVPSSGVESIWRSLPKDPLNITPFIVPFRGYEEGLDKRGNLDECQEHLGRSLEGEMGGLLRRSRDGGGGEFAEHEEEDFEGECGLDVSRAGSRFKDCQRQRLRPGAGAEDELAGSSMKRLSRRMSLGMKFKRDKRADSGVFGKLEGSMENMESYFRRSGRRASSKESVHLRILMDPTGMDPMEGVVINIDSVRRLLPKKLMTGLWPEAIKVVLNIGLHLEKPDSAIIEATSKCLEYSNKYGLIRPGDMVSILAALSKEGLSFDLLCELLNNMRIQLPVREVKRMFDLMDLNQDKSLDLQELLDGFEVLFGLFLPQLVHDHVGLSYERQGLIIMATSASLLLFCVFVGIAIKTFEGMRNELSTAVQSVLAIVGAVGLQTGASQDSKEIEERMKERIEDIMGGDIETSMSQIELGEDSQYPLSSENVLVLREKKSSSRVITRSKNNTGGGSGGTPSGLMIVTEKGPILRIGYSLPGKFRSDINDPRPCITFYSQDNVSLEPVFYCTKGVVNQQHNIFVEDGVTRRWCIKPALPKYTGLTFSVETGTIFGTIPTHSQSKIGYVRRVSTLESDGRSSLVARGSVTGGGGIDPSSGGNLSDIGGVGGAFRLQRKLSNNFRSSGNDADGGAGAGGDILIKELLKNKYQQDVLMPYGGQLVQMNRRTFTVYCTISELDEKIVFKTRVTFQIIPRTRTQKS</sequence>
<dbReference type="GO" id="GO:0005509">
    <property type="term" value="F:calcium ion binding"/>
    <property type="evidence" value="ECO:0007669"/>
    <property type="project" value="InterPro"/>
</dbReference>
<feature type="transmembrane region" description="Helical" evidence="3">
    <location>
        <begin position="144"/>
        <end position="163"/>
    </location>
</feature>
<feature type="transmembrane region" description="Helical" evidence="3">
    <location>
        <begin position="978"/>
        <end position="1005"/>
    </location>
</feature>
<dbReference type="OrthoDB" id="397227at2759"/>
<comment type="caution">
    <text evidence="5">The sequence shown here is derived from an EMBL/GenBank/DDBJ whole genome shotgun (WGS) entry which is preliminary data.</text>
</comment>
<dbReference type="PROSITE" id="PS00018">
    <property type="entry name" value="EF_HAND_1"/>
    <property type="match status" value="2"/>
</dbReference>
<keyword evidence="3" id="KW-1133">Transmembrane helix</keyword>
<reference evidence="5" key="1">
    <citation type="submission" date="2022-10" db="EMBL/GenBank/DDBJ databases">
        <title>Adaptive evolution leads to modifications in subtelomeric GC content in a zoonotic Cryptosporidium species.</title>
        <authorList>
            <person name="Li J."/>
            <person name="Feng Y."/>
            <person name="Xiao L."/>
        </authorList>
    </citation>
    <scope>NUCLEOTIDE SEQUENCE</scope>
    <source>
        <strain evidence="5">33844</strain>
    </source>
</reference>
<feature type="compositionally biased region" description="Gly residues" evidence="2">
    <location>
        <begin position="3322"/>
        <end position="3340"/>
    </location>
</feature>
<feature type="transmembrane region" description="Helical" evidence="3">
    <location>
        <begin position="2238"/>
        <end position="2256"/>
    </location>
</feature>
<keyword evidence="3" id="KW-0472">Membrane</keyword>
<feature type="region of interest" description="Disordered" evidence="2">
    <location>
        <begin position="1238"/>
        <end position="1271"/>
    </location>
</feature>
<feature type="transmembrane region" description="Helical" evidence="3">
    <location>
        <begin position="2214"/>
        <end position="2231"/>
    </location>
</feature>
<dbReference type="InterPro" id="IPR002048">
    <property type="entry name" value="EF_hand_dom"/>
</dbReference>
<evidence type="ECO:0000256" key="1">
    <source>
        <dbReference type="ARBA" id="ARBA00022837"/>
    </source>
</evidence>
<feature type="region of interest" description="Disordered" evidence="2">
    <location>
        <begin position="2740"/>
        <end position="2781"/>
    </location>
</feature>
<feature type="non-terminal residue" evidence="5">
    <location>
        <position position="4583"/>
    </location>
</feature>
<feature type="region of interest" description="Disordered" evidence="2">
    <location>
        <begin position="692"/>
        <end position="712"/>
    </location>
</feature>
<feature type="transmembrane region" description="Helical" evidence="3">
    <location>
        <begin position="896"/>
        <end position="917"/>
    </location>
</feature>
<protein>
    <submittedName>
        <fullName evidence="5">Transmembrane domain-containing protein</fullName>
    </submittedName>
</protein>
<dbReference type="InterPro" id="IPR011992">
    <property type="entry name" value="EF-hand-dom_pair"/>
</dbReference>
<dbReference type="SUPFAM" id="SSF47473">
    <property type="entry name" value="EF-hand"/>
    <property type="match status" value="2"/>
</dbReference>
<dbReference type="InterPro" id="IPR018247">
    <property type="entry name" value="EF_Hand_1_Ca_BS"/>
</dbReference>
<feature type="compositionally biased region" description="Gly residues" evidence="2">
    <location>
        <begin position="38"/>
        <end position="50"/>
    </location>
</feature>
<dbReference type="SMART" id="SM00054">
    <property type="entry name" value="EFh"/>
    <property type="match status" value="2"/>
</dbReference>
<name>A0A9D5DIG8_9CRYT</name>
<proteinExistence type="predicted"/>
<evidence type="ECO:0000256" key="3">
    <source>
        <dbReference type="SAM" id="Phobius"/>
    </source>
</evidence>
<feature type="domain" description="EF-hand" evidence="4">
    <location>
        <begin position="4166"/>
        <end position="4201"/>
    </location>
</feature>
<feature type="transmembrane region" description="Helical" evidence="3">
    <location>
        <begin position="2386"/>
        <end position="2405"/>
    </location>
</feature>
<feature type="region of interest" description="Disordered" evidence="2">
    <location>
        <begin position="1350"/>
        <end position="1377"/>
    </location>
</feature>
<feature type="compositionally biased region" description="Basic and acidic residues" evidence="2">
    <location>
        <begin position="1261"/>
        <end position="1271"/>
    </location>
</feature>
<feature type="compositionally biased region" description="Gly residues" evidence="2">
    <location>
        <begin position="733"/>
        <end position="750"/>
    </location>
</feature>
<dbReference type="EMBL" id="JAPCXC010000123">
    <property type="protein sequence ID" value="KAJ1604671.1"/>
    <property type="molecule type" value="Genomic_DNA"/>
</dbReference>
<evidence type="ECO:0000259" key="4">
    <source>
        <dbReference type="PROSITE" id="PS50222"/>
    </source>
</evidence>
<evidence type="ECO:0000256" key="2">
    <source>
        <dbReference type="SAM" id="MobiDB-lite"/>
    </source>
</evidence>
<organism evidence="5">
    <name type="scientific">Cryptosporidium canis</name>
    <dbReference type="NCBI Taxonomy" id="195482"/>
    <lineage>
        <taxon>Eukaryota</taxon>
        <taxon>Sar</taxon>
        <taxon>Alveolata</taxon>
        <taxon>Apicomplexa</taxon>
        <taxon>Conoidasida</taxon>
        <taxon>Coccidia</taxon>
        <taxon>Eucoccidiorida</taxon>
        <taxon>Eimeriorina</taxon>
        <taxon>Cryptosporidiidae</taxon>
        <taxon>Cryptosporidium</taxon>
    </lineage>
</organism>
<keyword evidence="1" id="KW-0106">Calcium</keyword>
<feature type="region of interest" description="Disordered" evidence="2">
    <location>
        <begin position="3507"/>
        <end position="3529"/>
    </location>
</feature>
<evidence type="ECO:0000313" key="5">
    <source>
        <dbReference type="EMBL" id="KAJ1604671.1"/>
    </source>
</evidence>
<feature type="region of interest" description="Disordered" evidence="2">
    <location>
        <begin position="3322"/>
        <end position="3342"/>
    </location>
</feature>
<gene>
    <name evidence="5" type="ORF">OJ253_3552</name>
</gene>
<dbReference type="Proteomes" id="UP001067231">
    <property type="component" value="Unassembled WGS sequence"/>
</dbReference>